<evidence type="ECO:0000313" key="2">
    <source>
        <dbReference type="Proteomes" id="UP000823123"/>
    </source>
</evidence>
<sequence>MSKMYKYYKNIDLQQLIKLFFIEKDLHEIRKEKRKNLEKKLAYNNKKLKNLQKILSRLLRKKLKSDIEIKDIILEKKLTIRENFKIEEELYLLKNIYSEEEYTKFKKIFDSYSDIEKSILEDYYLKQKTIKYLNVKYYYEKREIKKTIKNFSEIVANIFKLKE</sequence>
<name>A0ABS1CB71_9FIRM</name>
<dbReference type="EMBL" id="JACVDA010000031">
    <property type="protein sequence ID" value="MBK1469218.1"/>
    <property type="molecule type" value="Genomic_DNA"/>
</dbReference>
<dbReference type="Proteomes" id="UP000823123">
    <property type="component" value="Unassembled WGS sequence"/>
</dbReference>
<comment type="caution">
    <text evidence="1">The sequence shown here is derived from an EMBL/GenBank/DDBJ whole genome shotgun (WGS) entry which is preliminary data.</text>
</comment>
<gene>
    <name evidence="1" type="ORF">IBJ83_07955</name>
</gene>
<accession>A0ABS1CB71</accession>
<protein>
    <submittedName>
        <fullName evidence="1">Uncharacterized protein</fullName>
    </submittedName>
</protein>
<organism evidence="1 2">
    <name type="scientific">Parvimonas parva</name>
    <dbReference type="NCBI Taxonomy" id="2769485"/>
    <lineage>
        <taxon>Bacteria</taxon>
        <taxon>Bacillati</taxon>
        <taxon>Bacillota</taxon>
        <taxon>Tissierellia</taxon>
        <taxon>Tissierellales</taxon>
        <taxon>Peptoniphilaceae</taxon>
        <taxon>Parvimonas</taxon>
    </lineage>
</organism>
<keyword evidence="2" id="KW-1185">Reference proteome</keyword>
<evidence type="ECO:0000313" key="1">
    <source>
        <dbReference type="EMBL" id="MBK1469218.1"/>
    </source>
</evidence>
<proteinExistence type="predicted"/>
<reference evidence="1 2" key="1">
    <citation type="submission" date="2020-09" db="EMBL/GenBank/DDBJ databases">
        <title>Parvimonas S3374 sp. nov.</title>
        <authorList>
            <person name="Buhl M."/>
        </authorList>
    </citation>
    <scope>NUCLEOTIDE SEQUENCE [LARGE SCALE GENOMIC DNA]</scope>
    <source>
        <strain evidence="1 2">S3374</strain>
    </source>
</reference>